<dbReference type="GO" id="GO:0016787">
    <property type="term" value="F:hydrolase activity"/>
    <property type="evidence" value="ECO:0007669"/>
    <property type="project" value="UniProtKB-KW"/>
</dbReference>
<feature type="compositionally biased region" description="Polar residues" evidence="1">
    <location>
        <begin position="46"/>
        <end position="59"/>
    </location>
</feature>
<organism evidence="2">
    <name type="scientific">Oryza sativa subsp. indica</name>
    <name type="common">Rice</name>
    <dbReference type="NCBI Taxonomy" id="39946"/>
    <lineage>
        <taxon>Eukaryota</taxon>
        <taxon>Viridiplantae</taxon>
        <taxon>Streptophyta</taxon>
        <taxon>Embryophyta</taxon>
        <taxon>Tracheophyta</taxon>
        <taxon>Spermatophyta</taxon>
        <taxon>Magnoliopsida</taxon>
        <taxon>Liliopsida</taxon>
        <taxon>Poales</taxon>
        <taxon>Poaceae</taxon>
        <taxon>BOP clade</taxon>
        <taxon>Oryzoideae</taxon>
        <taxon>Oryzeae</taxon>
        <taxon>Oryzinae</taxon>
        <taxon>Oryza</taxon>
        <taxon>Oryza sativa</taxon>
    </lineage>
</organism>
<evidence type="ECO:0000256" key="1">
    <source>
        <dbReference type="SAM" id="MobiDB-lite"/>
    </source>
</evidence>
<dbReference type="EMBL" id="EF576036">
    <property type="protein sequence ID" value="ABR25624.1"/>
    <property type="molecule type" value="mRNA"/>
</dbReference>
<reference evidence="2" key="1">
    <citation type="submission" date="2007-04" db="EMBL/GenBank/DDBJ databases">
        <title>A comparative transcriptome map of early and late salinity stress responses in contrasting genotypes of Oryza sativa L.</title>
        <authorList>
            <person name="Kumari S."/>
            <person name="Panjabi V."/>
            <person name="Singla-Pareek S.L."/>
            <person name="Sopory S.K."/>
            <person name="Pareek A."/>
        </authorList>
    </citation>
    <scope>NUCLEOTIDE SEQUENCE</scope>
</reference>
<feature type="non-terminal residue" evidence="2">
    <location>
        <position position="1"/>
    </location>
</feature>
<accession>A6N054</accession>
<evidence type="ECO:0000313" key="2">
    <source>
        <dbReference type="EMBL" id="ABR25624.1"/>
    </source>
</evidence>
<dbReference type="AlphaFoldDB" id="A6N054"/>
<feature type="compositionally biased region" description="Polar residues" evidence="1">
    <location>
        <begin position="14"/>
        <end position="35"/>
    </location>
</feature>
<sequence>GKPRRPWEPPMTAAPSTFLPSWENTSSRSPISTSLPREPSRWPIATTPSISTSCLSPSC</sequence>
<keyword evidence="2" id="KW-0378">Hydrolase</keyword>
<name>A6N054_ORYSI</name>
<proteinExistence type="evidence at transcript level"/>
<feature type="region of interest" description="Disordered" evidence="1">
    <location>
        <begin position="1"/>
        <end position="59"/>
    </location>
</feature>
<protein>
    <submittedName>
        <fullName evidence="2">Hydrolase</fullName>
    </submittedName>
</protein>